<comment type="cofactor">
    <cofactor evidence="1">
        <name>heme</name>
        <dbReference type="ChEBI" id="CHEBI:30413"/>
    </cofactor>
</comment>
<keyword evidence="7" id="KW-0479">Metal-binding</keyword>
<comment type="similarity">
    <text evidence="4">Belongs to the cytochrome P450 family.</text>
</comment>
<evidence type="ECO:0000256" key="5">
    <source>
        <dbReference type="ARBA" id="ARBA00022617"/>
    </source>
</evidence>
<dbReference type="PANTHER" id="PTHR24305">
    <property type="entry name" value="CYTOCHROME P450"/>
    <property type="match status" value="1"/>
</dbReference>
<evidence type="ECO:0000313" key="14">
    <source>
        <dbReference type="Proteomes" id="UP000054217"/>
    </source>
</evidence>
<reference evidence="14" key="2">
    <citation type="submission" date="2015-01" db="EMBL/GenBank/DDBJ databases">
        <title>Evolutionary Origins and Diversification of the Mycorrhizal Mutualists.</title>
        <authorList>
            <consortium name="DOE Joint Genome Institute"/>
            <consortium name="Mycorrhizal Genomics Consortium"/>
            <person name="Kohler A."/>
            <person name="Kuo A."/>
            <person name="Nagy L.G."/>
            <person name="Floudas D."/>
            <person name="Copeland A."/>
            <person name="Barry K.W."/>
            <person name="Cichocki N."/>
            <person name="Veneault-Fourrey C."/>
            <person name="LaButti K."/>
            <person name="Lindquist E.A."/>
            <person name="Lipzen A."/>
            <person name="Lundell T."/>
            <person name="Morin E."/>
            <person name="Murat C."/>
            <person name="Riley R."/>
            <person name="Ohm R."/>
            <person name="Sun H."/>
            <person name="Tunlid A."/>
            <person name="Henrissat B."/>
            <person name="Grigoriev I.V."/>
            <person name="Hibbett D.S."/>
            <person name="Martin F."/>
        </authorList>
    </citation>
    <scope>NUCLEOTIDE SEQUENCE [LARGE SCALE GENOMIC DNA]</scope>
    <source>
        <strain evidence="14">Marx 270</strain>
    </source>
</reference>
<dbReference type="InParanoid" id="A0A0C3N507"/>
<keyword evidence="8" id="KW-1133">Transmembrane helix</keyword>
<evidence type="ECO:0000256" key="6">
    <source>
        <dbReference type="ARBA" id="ARBA00022692"/>
    </source>
</evidence>
<proteinExistence type="inferred from homology"/>
<evidence type="ECO:0000256" key="10">
    <source>
        <dbReference type="ARBA" id="ARBA00023004"/>
    </source>
</evidence>
<evidence type="ECO:0000256" key="4">
    <source>
        <dbReference type="ARBA" id="ARBA00010617"/>
    </source>
</evidence>
<keyword evidence="10" id="KW-0408">Iron</keyword>
<protein>
    <recommendedName>
        <fullName evidence="15">Cytochrome P450</fullName>
    </recommendedName>
</protein>
<dbReference type="HOGENOM" id="CLU_001570_5_11_1"/>
<sequence length="377" mass="41752">MYGCPSKNTKLREPPRTDLIYGASGQIFESPDTGAIYGAWAKEYGVVFEAPASLGGMKIMLTDPRVLAHYYARETRTYVQTELTRIFLQRDSTVQFRRGIPWSQGEHKRQPKSLTLAFGQGAITHLTPIFYNFALKAKSAWDSMIDASGGDSAVIEDAEFVHITIFDTLGSSPKRSVVNVGLVLLSQVIPLLAFIPTSRTKLLLEMQRTMKDISKELLARTMKEKEEGALNGGEDESTIDVGVKANESDSSIRLTLEEVLAQMKVLLVAGYETTSISVTNSWHLVRSRYMTSNKMGHPTFDAVAYETLRAHPPVIDFVRVVAEDDVITLSEPVVTQSGEVVKSITIARGTQINAKVLRPDHWMEEDGIPRKAQDGQA</sequence>
<gene>
    <name evidence="13" type="ORF">M404DRAFT_33481</name>
</gene>
<evidence type="ECO:0000256" key="7">
    <source>
        <dbReference type="ARBA" id="ARBA00022723"/>
    </source>
</evidence>
<organism evidence="13 14">
    <name type="scientific">Pisolithus tinctorius Marx 270</name>
    <dbReference type="NCBI Taxonomy" id="870435"/>
    <lineage>
        <taxon>Eukaryota</taxon>
        <taxon>Fungi</taxon>
        <taxon>Dikarya</taxon>
        <taxon>Basidiomycota</taxon>
        <taxon>Agaricomycotina</taxon>
        <taxon>Agaricomycetes</taxon>
        <taxon>Agaricomycetidae</taxon>
        <taxon>Boletales</taxon>
        <taxon>Sclerodermatineae</taxon>
        <taxon>Pisolithaceae</taxon>
        <taxon>Pisolithus</taxon>
    </lineage>
</organism>
<dbReference type="PANTHER" id="PTHR24305:SF166">
    <property type="entry name" value="CYTOCHROME P450 12A4, MITOCHONDRIAL-RELATED"/>
    <property type="match status" value="1"/>
</dbReference>
<name>A0A0C3N507_PISTI</name>
<keyword evidence="11" id="KW-0503">Monooxygenase</keyword>
<dbReference type="Proteomes" id="UP000054217">
    <property type="component" value="Unassembled WGS sequence"/>
</dbReference>
<evidence type="ECO:0000256" key="3">
    <source>
        <dbReference type="ARBA" id="ARBA00004721"/>
    </source>
</evidence>
<dbReference type="AlphaFoldDB" id="A0A0C3N507"/>
<evidence type="ECO:0008006" key="15">
    <source>
        <dbReference type="Google" id="ProtNLM"/>
    </source>
</evidence>
<evidence type="ECO:0000256" key="1">
    <source>
        <dbReference type="ARBA" id="ARBA00001971"/>
    </source>
</evidence>
<dbReference type="GO" id="GO:0020037">
    <property type="term" value="F:heme binding"/>
    <property type="evidence" value="ECO:0007669"/>
    <property type="project" value="InterPro"/>
</dbReference>
<dbReference type="EMBL" id="KN832051">
    <property type="protein sequence ID" value="KIN96164.1"/>
    <property type="molecule type" value="Genomic_DNA"/>
</dbReference>
<keyword evidence="12" id="KW-0472">Membrane</keyword>
<reference evidence="13 14" key="1">
    <citation type="submission" date="2014-04" db="EMBL/GenBank/DDBJ databases">
        <authorList>
            <consortium name="DOE Joint Genome Institute"/>
            <person name="Kuo A."/>
            <person name="Kohler A."/>
            <person name="Costa M.D."/>
            <person name="Nagy L.G."/>
            <person name="Floudas D."/>
            <person name="Copeland A."/>
            <person name="Barry K.W."/>
            <person name="Cichocki N."/>
            <person name="Veneault-Fourrey C."/>
            <person name="LaButti K."/>
            <person name="Lindquist E.A."/>
            <person name="Lipzen A."/>
            <person name="Lundell T."/>
            <person name="Morin E."/>
            <person name="Murat C."/>
            <person name="Sun H."/>
            <person name="Tunlid A."/>
            <person name="Henrissat B."/>
            <person name="Grigoriev I.V."/>
            <person name="Hibbett D.S."/>
            <person name="Martin F."/>
            <person name="Nordberg H.P."/>
            <person name="Cantor M.N."/>
            <person name="Hua S.X."/>
        </authorList>
    </citation>
    <scope>NUCLEOTIDE SEQUENCE [LARGE SCALE GENOMIC DNA]</scope>
    <source>
        <strain evidence="13 14">Marx 270</strain>
    </source>
</reference>
<dbReference type="Gene3D" id="1.10.630.10">
    <property type="entry name" value="Cytochrome P450"/>
    <property type="match status" value="1"/>
</dbReference>
<keyword evidence="14" id="KW-1185">Reference proteome</keyword>
<dbReference type="InterPro" id="IPR001128">
    <property type="entry name" value="Cyt_P450"/>
</dbReference>
<evidence type="ECO:0000256" key="12">
    <source>
        <dbReference type="ARBA" id="ARBA00023136"/>
    </source>
</evidence>
<evidence type="ECO:0000256" key="8">
    <source>
        <dbReference type="ARBA" id="ARBA00022989"/>
    </source>
</evidence>
<dbReference type="GO" id="GO:0005506">
    <property type="term" value="F:iron ion binding"/>
    <property type="evidence" value="ECO:0007669"/>
    <property type="project" value="InterPro"/>
</dbReference>
<dbReference type="OrthoDB" id="10372650at2759"/>
<evidence type="ECO:0000256" key="2">
    <source>
        <dbReference type="ARBA" id="ARBA00004370"/>
    </source>
</evidence>
<keyword evidence="6" id="KW-0812">Transmembrane</keyword>
<keyword evidence="9" id="KW-0560">Oxidoreductase</keyword>
<dbReference type="SUPFAM" id="SSF48264">
    <property type="entry name" value="Cytochrome P450"/>
    <property type="match status" value="1"/>
</dbReference>
<accession>A0A0C3N507</accession>
<dbReference type="STRING" id="870435.A0A0C3N507"/>
<dbReference type="InterPro" id="IPR036396">
    <property type="entry name" value="Cyt_P450_sf"/>
</dbReference>
<dbReference type="GO" id="GO:0016705">
    <property type="term" value="F:oxidoreductase activity, acting on paired donors, with incorporation or reduction of molecular oxygen"/>
    <property type="evidence" value="ECO:0007669"/>
    <property type="project" value="InterPro"/>
</dbReference>
<keyword evidence="5" id="KW-0349">Heme</keyword>
<comment type="subcellular location">
    <subcellularLocation>
        <location evidence="2">Membrane</location>
    </subcellularLocation>
</comment>
<dbReference type="GO" id="GO:0016020">
    <property type="term" value="C:membrane"/>
    <property type="evidence" value="ECO:0007669"/>
    <property type="project" value="UniProtKB-SubCell"/>
</dbReference>
<dbReference type="InterPro" id="IPR050121">
    <property type="entry name" value="Cytochrome_P450_monoxygenase"/>
</dbReference>
<evidence type="ECO:0000256" key="11">
    <source>
        <dbReference type="ARBA" id="ARBA00023033"/>
    </source>
</evidence>
<evidence type="ECO:0000313" key="13">
    <source>
        <dbReference type="EMBL" id="KIN96164.1"/>
    </source>
</evidence>
<dbReference type="GO" id="GO:0004497">
    <property type="term" value="F:monooxygenase activity"/>
    <property type="evidence" value="ECO:0007669"/>
    <property type="project" value="UniProtKB-KW"/>
</dbReference>
<dbReference type="Pfam" id="PF00067">
    <property type="entry name" value="p450"/>
    <property type="match status" value="1"/>
</dbReference>
<comment type="pathway">
    <text evidence="3">Secondary metabolite biosynthesis; terpenoid biosynthesis.</text>
</comment>
<evidence type="ECO:0000256" key="9">
    <source>
        <dbReference type="ARBA" id="ARBA00023002"/>
    </source>
</evidence>